<dbReference type="Ensembl" id="ENSMMDT00005000499.1">
    <property type="protein sequence ID" value="ENSMMDP00005000488.1"/>
    <property type="gene ID" value="ENSMMDG00005000322.1"/>
</dbReference>
<keyword evidence="2" id="KW-1208">Phospholipid metabolism</keyword>
<evidence type="ECO:0000256" key="5">
    <source>
        <dbReference type="ARBA" id="ARBA00038874"/>
    </source>
</evidence>
<evidence type="ECO:0000313" key="6">
    <source>
        <dbReference type="Ensembl" id="ENSMMDP00005000488.1"/>
    </source>
</evidence>
<proteinExistence type="inferred from homology"/>
<keyword evidence="1" id="KW-0443">Lipid metabolism</keyword>
<evidence type="ECO:0000256" key="4">
    <source>
        <dbReference type="ARBA" id="ARBA00038211"/>
    </source>
</evidence>
<dbReference type="Pfam" id="PF01633">
    <property type="entry name" value="Choline_kinase"/>
    <property type="match status" value="1"/>
</dbReference>
<dbReference type="EC" id="2.7.1.82" evidence="5"/>
<dbReference type="SUPFAM" id="SSF56112">
    <property type="entry name" value="Protein kinase-like (PK-like)"/>
    <property type="match status" value="1"/>
</dbReference>
<reference evidence="6" key="1">
    <citation type="submission" date="2019-06" db="EMBL/GenBank/DDBJ databases">
        <authorList>
            <consortium name="Wellcome Sanger Institute Data Sharing"/>
        </authorList>
    </citation>
    <scope>NUCLEOTIDE SEQUENCE [LARGE SCALE GENOMIC DNA]</scope>
</reference>
<evidence type="ECO:0000313" key="7">
    <source>
        <dbReference type="Proteomes" id="UP000472263"/>
    </source>
</evidence>
<keyword evidence="1" id="KW-0444">Lipid biosynthesis</keyword>
<protein>
    <recommendedName>
        <fullName evidence="5">ethanolamine kinase</fullName>
        <ecNumber evidence="5">2.7.1.82</ecNumber>
    </recommendedName>
</protein>
<organism evidence="6 7">
    <name type="scientific">Myripristis murdjan</name>
    <name type="common">pinecone soldierfish</name>
    <dbReference type="NCBI Taxonomy" id="586833"/>
    <lineage>
        <taxon>Eukaryota</taxon>
        <taxon>Metazoa</taxon>
        <taxon>Chordata</taxon>
        <taxon>Craniata</taxon>
        <taxon>Vertebrata</taxon>
        <taxon>Euteleostomi</taxon>
        <taxon>Actinopterygii</taxon>
        <taxon>Neopterygii</taxon>
        <taxon>Teleostei</taxon>
        <taxon>Neoteleostei</taxon>
        <taxon>Acanthomorphata</taxon>
        <taxon>Holocentriformes</taxon>
        <taxon>Holocentridae</taxon>
        <taxon>Myripristis</taxon>
    </lineage>
</organism>
<dbReference type="InterPro" id="IPR011009">
    <property type="entry name" value="Kinase-like_dom_sf"/>
</dbReference>
<name>A0A667WGE3_9TELE</name>
<dbReference type="PANTHER" id="PTHR22603">
    <property type="entry name" value="CHOLINE/ETHANOALAMINE KINASE"/>
    <property type="match status" value="1"/>
</dbReference>
<dbReference type="InParanoid" id="A0A667WGE3"/>
<dbReference type="GO" id="GO:0005737">
    <property type="term" value="C:cytoplasm"/>
    <property type="evidence" value="ECO:0007669"/>
    <property type="project" value="TreeGrafter"/>
</dbReference>
<dbReference type="GO" id="GO:0006646">
    <property type="term" value="P:phosphatidylethanolamine biosynthetic process"/>
    <property type="evidence" value="ECO:0007669"/>
    <property type="project" value="TreeGrafter"/>
</dbReference>
<reference evidence="6" key="3">
    <citation type="submission" date="2025-09" db="UniProtKB">
        <authorList>
            <consortium name="Ensembl"/>
        </authorList>
    </citation>
    <scope>IDENTIFICATION</scope>
</reference>
<comment type="pathway">
    <text evidence="3">Phospholipid metabolism; phosphatidylethanolamine biosynthesis; phosphatidylethanolamine from ethanolamine: step 1/3.</text>
</comment>
<accession>A0A667WGE3</accession>
<comment type="similarity">
    <text evidence="4">Belongs to the choline/ethanolamine kinase family.</text>
</comment>
<dbReference type="OrthoDB" id="10267235at2759"/>
<gene>
    <name evidence="6" type="primary">ETNK2</name>
    <name evidence="6" type="synonym">etnk2</name>
</gene>
<evidence type="ECO:0000256" key="1">
    <source>
        <dbReference type="ARBA" id="ARBA00023209"/>
    </source>
</evidence>
<dbReference type="Gene3D" id="3.90.1200.10">
    <property type="match status" value="1"/>
</dbReference>
<dbReference type="CDD" id="cd05157">
    <property type="entry name" value="ETNK_euk"/>
    <property type="match status" value="1"/>
</dbReference>
<evidence type="ECO:0000256" key="2">
    <source>
        <dbReference type="ARBA" id="ARBA00023264"/>
    </source>
</evidence>
<dbReference type="Proteomes" id="UP000472263">
    <property type="component" value="Chromosome 5"/>
</dbReference>
<keyword evidence="1" id="KW-0594">Phospholipid biosynthesis</keyword>
<reference evidence="6" key="2">
    <citation type="submission" date="2025-08" db="UniProtKB">
        <authorList>
            <consortium name="Ensembl"/>
        </authorList>
    </citation>
    <scope>IDENTIFICATION</scope>
</reference>
<evidence type="ECO:0000256" key="3">
    <source>
        <dbReference type="ARBA" id="ARBA00037883"/>
    </source>
</evidence>
<sequence>METEIHVPVGSPVIKKIPIFVDEHNVTDGAMKIIKELRPAWDMNHVKTKLFTDGTTNKLVGCYLEDTPEDMVLVRVYGNKTELIVDRDNELKSFQVLHANGCAPRLYCTFQNGICYEFMEGDALRTQDLSDPFLLRLIATEMARIHAIHAHNGCIPKPSLWITMRKYFLVATEFTEQASNVRIQQEVPSKAVLEQEMLWMKEHLSTLGSPVVLCHNDLLCKNIIHNTKEGHIRFIDYEYSSYNYQAFDIGNHFNEFAGMSEPDYNLYPSRELQMDWLRVYLQAYKLFTKKTEEVSARELETLYVQVNKFALASHFFWGFWSLIQAKYSSIDFDFLGYAVLRFNQYFKTKPAVMALQIPE</sequence>
<dbReference type="GeneTree" id="ENSGT00950000182939"/>
<dbReference type="PANTHER" id="PTHR22603:SF94">
    <property type="entry name" value="ETHANOLAMINE KINASE 2"/>
    <property type="match status" value="1"/>
</dbReference>
<keyword evidence="7" id="KW-1185">Reference proteome</keyword>
<dbReference type="GO" id="GO:0004305">
    <property type="term" value="F:ethanolamine kinase activity"/>
    <property type="evidence" value="ECO:0007669"/>
    <property type="project" value="UniProtKB-EC"/>
</dbReference>
<dbReference type="AlphaFoldDB" id="A0A667WGE3"/>
<dbReference type="Gene3D" id="3.30.200.20">
    <property type="entry name" value="Phosphorylase Kinase, domain 1"/>
    <property type="match status" value="1"/>
</dbReference>